<evidence type="ECO:0000256" key="10">
    <source>
        <dbReference type="ARBA" id="ARBA00023136"/>
    </source>
</evidence>
<evidence type="ECO:0000256" key="9">
    <source>
        <dbReference type="ARBA" id="ARBA00022989"/>
    </source>
</evidence>
<protein>
    <submittedName>
        <fullName evidence="13">Transmembrane emp24 domain-containing protein 5</fullName>
    </submittedName>
</protein>
<dbReference type="AlphaFoldDB" id="A0A091DKZ8"/>
<feature type="domain" description="GOLD" evidence="12">
    <location>
        <begin position="26"/>
        <end position="106"/>
    </location>
</feature>
<evidence type="ECO:0000256" key="8">
    <source>
        <dbReference type="ARBA" id="ARBA00022927"/>
    </source>
</evidence>
<dbReference type="InterPro" id="IPR036598">
    <property type="entry name" value="GOLD_dom_sf"/>
</dbReference>
<keyword evidence="8" id="KW-0653">Protein transport</keyword>
<comment type="subcellular location">
    <subcellularLocation>
        <location evidence="1">Endoplasmic reticulum membrane</location>
        <topology evidence="1">Single-pass type I membrane protein</topology>
    </subcellularLocation>
    <subcellularLocation>
        <location evidence="2">Endoplasmic reticulum-Golgi intermediate compartment membrane</location>
        <topology evidence="2">Single-pass type I membrane protein</topology>
    </subcellularLocation>
    <subcellularLocation>
        <location evidence="3">Golgi apparatus</location>
        <location evidence="3">cis-Golgi network membrane</location>
        <topology evidence="3">Single-pass type I membrane protein</topology>
    </subcellularLocation>
    <subcellularLocation>
        <location evidence="11">Membrane</location>
        <topology evidence="11">Single-pass type I membrane protein</topology>
    </subcellularLocation>
</comment>
<dbReference type="GO" id="GO:0033116">
    <property type="term" value="C:endoplasmic reticulum-Golgi intermediate compartment membrane"/>
    <property type="evidence" value="ECO:0007669"/>
    <property type="project" value="UniProtKB-SubCell"/>
</dbReference>
<evidence type="ECO:0000256" key="4">
    <source>
        <dbReference type="ARBA" id="ARBA00007104"/>
    </source>
</evidence>
<dbReference type="InterPro" id="IPR015720">
    <property type="entry name" value="Emp24-like"/>
</dbReference>
<evidence type="ECO:0000259" key="12">
    <source>
        <dbReference type="PROSITE" id="PS50866"/>
    </source>
</evidence>
<evidence type="ECO:0000313" key="14">
    <source>
        <dbReference type="Proteomes" id="UP000028990"/>
    </source>
</evidence>
<keyword evidence="10" id="KW-0472">Membrane</keyword>
<reference evidence="13 14" key="1">
    <citation type="submission" date="2013-11" db="EMBL/GenBank/DDBJ databases">
        <title>The Damaraland mole rat (Fukomys damarensis) genome and evolution of African mole rats.</title>
        <authorList>
            <person name="Gladyshev V.N."/>
            <person name="Fang X."/>
        </authorList>
    </citation>
    <scope>NUCLEOTIDE SEQUENCE [LARGE SCALE GENOMIC DNA]</scope>
    <source>
        <tissue evidence="13">Liver</tissue>
    </source>
</reference>
<dbReference type="SUPFAM" id="SSF101576">
    <property type="entry name" value="Supernatant protein factor (SPF), C-terminal domain"/>
    <property type="match status" value="1"/>
</dbReference>
<evidence type="ECO:0000256" key="6">
    <source>
        <dbReference type="ARBA" id="ARBA00022729"/>
    </source>
</evidence>
<dbReference type="GO" id="GO:0015031">
    <property type="term" value="P:protein transport"/>
    <property type="evidence" value="ECO:0007669"/>
    <property type="project" value="UniProtKB-KW"/>
</dbReference>
<dbReference type="GO" id="GO:0005794">
    <property type="term" value="C:Golgi apparatus"/>
    <property type="evidence" value="ECO:0007669"/>
    <property type="project" value="UniProtKB-SubCell"/>
</dbReference>
<keyword evidence="8" id="KW-0813">Transport</keyword>
<dbReference type="PANTHER" id="PTHR22811">
    <property type="entry name" value="TRANSMEMBRANE EMP24 DOMAIN-CONTAINING PROTEIN"/>
    <property type="match status" value="1"/>
</dbReference>
<proteinExistence type="inferred from homology"/>
<keyword evidence="9" id="KW-1133">Transmembrane helix</keyword>
<comment type="similarity">
    <text evidence="4 11">Belongs to the EMP24/GP25L family.</text>
</comment>
<sequence>MVNMSLCPKSYAFLSDLTFTLPAGQEECFHSRALKASLEVQHQVLDGAGADFDFHLASPGGKTLVFEQRKPDRVHTVETEVGDCMFCFDNAFGTISEKVLFFELILGNMGEQAQEQEDWKKDIIGTDILEMKLEDIRESINSIVSRVSKSIHVQTLPSANEAHDRSMQENNFDRVNSWSTVNLDVIVLVSATQVYMKIKGKVQLNTQLLNKVEKKGRKIQ</sequence>
<gene>
    <name evidence="13" type="ORF">H920_05806</name>
</gene>
<evidence type="ECO:0000256" key="3">
    <source>
        <dbReference type="ARBA" id="ARBA00004619"/>
    </source>
</evidence>
<dbReference type="Pfam" id="PF01105">
    <property type="entry name" value="EMP24_GP25L"/>
    <property type="match status" value="1"/>
</dbReference>
<keyword evidence="14" id="KW-1185">Reference proteome</keyword>
<dbReference type="PROSITE" id="PS50866">
    <property type="entry name" value="GOLD"/>
    <property type="match status" value="1"/>
</dbReference>
<evidence type="ECO:0000256" key="5">
    <source>
        <dbReference type="ARBA" id="ARBA00022692"/>
    </source>
</evidence>
<evidence type="ECO:0000256" key="1">
    <source>
        <dbReference type="ARBA" id="ARBA00004115"/>
    </source>
</evidence>
<accession>A0A091DKZ8</accession>
<evidence type="ECO:0000313" key="13">
    <source>
        <dbReference type="EMBL" id="KFO32784.1"/>
    </source>
</evidence>
<keyword evidence="6" id="KW-0732">Signal</keyword>
<evidence type="ECO:0000256" key="11">
    <source>
        <dbReference type="RuleBase" id="RU003827"/>
    </source>
</evidence>
<dbReference type="STRING" id="885580.ENSFDAP00000010598"/>
<keyword evidence="5 11" id="KW-0812">Transmembrane</keyword>
<dbReference type="GO" id="GO:0005789">
    <property type="term" value="C:endoplasmic reticulum membrane"/>
    <property type="evidence" value="ECO:0007669"/>
    <property type="project" value="UniProtKB-SubCell"/>
</dbReference>
<evidence type="ECO:0000256" key="2">
    <source>
        <dbReference type="ARBA" id="ARBA00004151"/>
    </source>
</evidence>
<keyword evidence="7" id="KW-0256">Endoplasmic reticulum</keyword>
<organism evidence="13 14">
    <name type="scientific">Fukomys damarensis</name>
    <name type="common">Damaraland mole rat</name>
    <name type="synonym">Cryptomys damarensis</name>
    <dbReference type="NCBI Taxonomy" id="885580"/>
    <lineage>
        <taxon>Eukaryota</taxon>
        <taxon>Metazoa</taxon>
        <taxon>Chordata</taxon>
        <taxon>Craniata</taxon>
        <taxon>Vertebrata</taxon>
        <taxon>Euteleostomi</taxon>
        <taxon>Mammalia</taxon>
        <taxon>Eutheria</taxon>
        <taxon>Euarchontoglires</taxon>
        <taxon>Glires</taxon>
        <taxon>Rodentia</taxon>
        <taxon>Hystricomorpha</taxon>
        <taxon>Bathyergidae</taxon>
        <taxon>Fukomys</taxon>
    </lineage>
</organism>
<dbReference type="SMART" id="SM01190">
    <property type="entry name" value="EMP24_GP25L"/>
    <property type="match status" value="1"/>
</dbReference>
<name>A0A091DKZ8_FUKDA</name>
<dbReference type="InterPro" id="IPR009038">
    <property type="entry name" value="GOLD_dom"/>
</dbReference>
<evidence type="ECO:0000256" key="7">
    <source>
        <dbReference type="ARBA" id="ARBA00022824"/>
    </source>
</evidence>
<dbReference type="Proteomes" id="UP000028990">
    <property type="component" value="Unassembled WGS sequence"/>
</dbReference>
<dbReference type="EMBL" id="KN122131">
    <property type="protein sequence ID" value="KFO32784.1"/>
    <property type="molecule type" value="Genomic_DNA"/>
</dbReference>